<dbReference type="Pfam" id="PF02362">
    <property type="entry name" value="B3"/>
    <property type="match status" value="1"/>
</dbReference>
<proteinExistence type="evidence at transcript level"/>
<dbReference type="GO" id="GO:0003677">
    <property type="term" value="F:DNA binding"/>
    <property type="evidence" value="ECO:0007669"/>
    <property type="project" value="UniProtKB-KW"/>
</dbReference>
<evidence type="ECO:0000313" key="11">
    <source>
        <dbReference type="EMBL" id="QCS61061.1"/>
    </source>
</evidence>
<dbReference type="SMR" id="A0A4P8XG13"/>
<organism evidence="11">
    <name type="scientific">Betula platyphylla</name>
    <name type="common">Asian white birch</name>
    <dbReference type="NCBI Taxonomy" id="78630"/>
    <lineage>
        <taxon>Eukaryota</taxon>
        <taxon>Viridiplantae</taxon>
        <taxon>Streptophyta</taxon>
        <taxon>Embryophyta</taxon>
        <taxon>Tracheophyta</taxon>
        <taxon>Spermatophyta</taxon>
        <taxon>Magnoliopsida</taxon>
        <taxon>eudicotyledons</taxon>
        <taxon>Gunneridae</taxon>
        <taxon>Pentapetalae</taxon>
        <taxon>rosids</taxon>
        <taxon>fabids</taxon>
        <taxon>Fagales</taxon>
        <taxon>Betulaceae</taxon>
        <taxon>Betula</taxon>
    </lineage>
</organism>
<keyword evidence="3" id="KW-0936">Ethylene signaling pathway</keyword>
<dbReference type="GO" id="GO:0009873">
    <property type="term" value="P:ethylene-activated signaling pathway"/>
    <property type="evidence" value="ECO:0007669"/>
    <property type="project" value="UniProtKB-KW"/>
</dbReference>
<evidence type="ECO:0000256" key="8">
    <source>
        <dbReference type="SAM" id="MobiDB-lite"/>
    </source>
</evidence>
<dbReference type="Gene3D" id="3.30.730.10">
    <property type="entry name" value="AP2/ERF domain"/>
    <property type="match status" value="1"/>
</dbReference>
<dbReference type="GO" id="GO:0003700">
    <property type="term" value="F:DNA-binding transcription factor activity"/>
    <property type="evidence" value="ECO:0007669"/>
    <property type="project" value="InterPro"/>
</dbReference>
<comment type="similarity">
    <text evidence="2">Belongs to the AP2/ERF transcription factor family. RAV subfamily.</text>
</comment>
<name>A0A4P8XG13_BETPL</name>
<keyword evidence="5" id="KW-0238">DNA-binding</keyword>
<sequence>MEEDMSSMISNGRVNATADDSDSSSTTYPLPAKKRARPGGNVSTKFKGVVPQPNGHWGAQIYANHQRIWLGTFKSEKEAAMAYDSAAIKLRSGDHSHKNFPWTDTTAEEPNFQNLYSTEAVLIMIKDGSYQSKFEEFLRTRSHIVETEQSGLSLARVQSKDVLCKQLFQKELTPSDVGKLNRLVIPKKYAIKYFPRISEDNAEGGSMEEDVQLTFYDRMMRSWKFRYCYWKSSQSYVFTRGWNKFVKEKYLKANDSISFYLCECKEVAKDANSFCVIDVIRAENSDILVHEQPNQYVGKQLELRLEVSHQIDNDDIDEKKLEEEELKGYKPTHETEKKGFRLFGVQII</sequence>
<protein>
    <submittedName>
        <fullName evidence="11">AP2/ERF and B3 domain-containing transcription factor RAV1</fullName>
    </submittedName>
</protein>
<keyword evidence="4" id="KW-0805">Transcription regulation</keyword>
<evidence type="ECO:0000256" key="1">
    <source>
        <dbReference type="ARBA" id="ARBA00004123"/>
    </source>
</evidence>
<dbReference type="FunFam" id="3.30.730.10:FF:000008">
    <property type="entry name" value="AP2 domain-containing protein RAP2.8"/>
    <property type="match status" value="1"/>
</dbReference>
<dbReference type="InterPro" id="IPR044800">
    <property type="entry name" value="LEC2-like"/>
</dbReference>
<evidence type="ECO:0000256" key="2">
    <source>
        <dbReference type="ARBA" id="ARBA00009089"/>
    </source>
</evidence>
<comment type="subcellular location">
    <subcellularLocation>
        <location evidence="1">Nucleus</location>
    </subcellularLocation>
</comment>
<dbReference type="SMART" id="SM01019">
    <property type="entry name" value="B3"/>
    <property type="match status" value="1"/>
</dbReference>
<evidence type="ECO:0000259" key="10">
    <source>
        <dbReference type="PROSITE" id="PS51032"/>
    </source>
</evidence>
<dbReference type="SMART" id="SM00380">
    <property type="entry name" value="AP2"/>
    <property type="match status" value="1"/>
</dbReference>
<dbReference type="CDD" id="cd10017">
    <property type="entry name" value="B3_DNA"/>
    <property type="match status" value="1"/>
</dbReference>
<feature type="region of interest" description="Disordered" evidence="8">
    <location>
        <begin position="1"/>
        <end position="43"/>
    </location>
</feature>
<dbReference type="InterPro" id="IPR036955">
    <property type="entry name" value="AP2/ERF_dom_sf"/>
</dbReference>
<evidence type="ECO:0000259" key="9">
    <source>
        <dbReference type="PROSITE" id="PS50863"/>
    </source>
</evidence>
<dbReference type="InterPro" id="IPR001471">
    <property type="entry name" value="AP2/ERF_dom"/>
</dbReference>
<dbReference type="CDD" id="cd00018">
    <property type="entry name" value="AP2"/>
    <property type="match status" value="1"/>
</dbReference>
<dbReference type="GO" id="GO:0005634">
    <property type="term" value="C:nucleus"/>
    <property type="evidence" value="ECO:0007669"/>
    <property type="project" value="UniProtKB-SubCell"/>
</dbReference>
<dbReference type="InterPro" id="IPR015300">
    <property type="entry name" value="DNA-bd_pseudobarrel_sf"/>
</dbReference>
<evidence type="ECO:0000256" key="7">
    <source>
        <dbReference type="ARBA" id="ARBA00023242"/>
    </source>
</evidence>
<dbReference type="PROSITE" id="PS51032">
    <property type="entry name" value="AP2_ERF"/>
    <property type="match status" value="1"/>
</dbReference>
<dbReference type="EMBL" id="MK122662">
    <property type="protein sequence ID" value="QCS61061.1"/>
    <property type="molecule type" value="mRNA"/>
</dbReference>
<evidence type="ECO:0000256" key="4">
    <source>
        <dbReference type="ARBA" id="ARBA00023015"/>
    </source>
</evidence>
<dbReference type="SUPFAM" id="SSF54171">
    <property type="entry name" value="DNA-binding domain"/>
    <property type="match status" value="1"/>
</dbReference>
<feature type="domain" description="AP2/ERF" evidence="10">
    <location>
        <begin position="45"/>
        <end position="101"/>
    </location>
</feature>
<evidence type="ECO:0000256" key="6">
    <source>
        <dbReference type="ARBA" id="ARBA00023163"/>
    </source>
</evidence>
<evidence type="ECO:0000256" key="5">
    <source>
        <dbReference type="ARBA" id="ARBA00023125"/>
    </source>
</evidence>
<feature type="domain" description="TF-B3" evidence="9">
    <location>
        <begin position="168"/>
        <end position="283"/>
    </location>
</feature>
<dbReference type="AlphaFoldDB" id="A0A4P8XG13"/>
<keyword evidence="7" id="KW-0539">Nucleus</keyword>
<keyword evidence="6" id="KW-0804">Transcription</keyword>
<dbReference type="PANTHER" id="PTHR31140:SF58">
    <property type="entry name" value="DNA-BINDING PROTEIN RAV1"/>
    <property type="match status" value="1"/>
</dbReference>
<dbReference type="Gene3D" id="2.40.330.10">
    <property type="entry name" value="DNA-binding pseudobarrel domain"/>
    <property type="match status" value="1"/>
</dbReference>
<dbReference type="InterPro" id="IPR003340">
    <property type="entry name" value="B3_DNA-bd"/>
</dbReference>
<dbReference type="SUPFAM" id="SSF101936">
    <property type="entry name" value="DNA-binding pseudobarrel domain"/>
    <property type="match status" value="1"/>
</dbReference>
<accession>A0A4P8XG13</accession>
<dbReference type="PANTHER" id="PTHR31140">
    <property type="entry name" value="B3 DOMAIN-CONTAINING TRANSCRIPTION FACTOR ABI3"/>
    <property type="match status" value="1"/>
</dbReference>
<dbReference type="InterPro" id="IPR016177">
    <property type="entry name" value="DNA-bd_dom_sf"/>
</dbReference>
<reference evidence="11" key="1">
    <citation type="submission" date="2018-11" db="EMBL/GenBank/DDBJ databases">
        <authorList>
            <person name="Hu P."/>
        </authorList>
    </citation>
    <scope>NUCLEOTIDE SEQUENCE</scope>
</reference>
<evidence type="ECO:0000256" key="3">
    <source>
        <dbReference type="ARBA" id="ARBA00022745"/>
    </source>
</evidence>
<dbReference type="PROSITE" id="PS50863">
    <property type="entry name" value="B3"/>
    <property type="match status" value="1"/>
</dbReference>